<dbReference type="STRING" id="64144.ENSATEP00000024814"/>
<dbReference type="Pfam" id="PF05556">
    <property type="entry name" value="Calsarcin"/>
    <property type="match status" value="1"/>
</dbReference>
<dbReference type="GeneID" id="113157303"/>
<keyword evidence="2" id="KW-0597">Phosphoprotein</keyword>
<proteinExistence type="inferred from homology"/>
<sequence length="262" mass="28604">MSQFSTMTTRERKMQAAAICREVQALEDAEMDLGKKMSVPKDIMLEELSLASNRGSRLFKIRQRRSEKYTFESIQNENNKQLSNMAVSQAEIGNATENHSGADQPPEVPSDTPDAKAVPNPDSIASGYGRPLKDVPPEKFNNTAVPKAYHSPWEQAIISDPALADTLVTHMPQPEPQQGLPGYKSFNRVATPFGGFSKAPRPAPIKPLQVDPLPNFSELQGDTAPNRPSFNRFALGWVSAGGPAPRPTASLEPALIPESEDL</sequence>
<reference evidence="4" key="2">
    <citation type="submission" date="2025-08" db="UniProtKB">
        <authorList>
            <consortium name="Ensembl"/>
        </authorList>
    </citation>
    <scope>IDENTIFICATION</scope>
</reference>
<dbReference type="RefSeq" id="XP_026208498.1">
    <property type="nucleotide sequence ID" value="XM_026352713.1"/>
</dbReference>
<evidence type="ECO:0000256" key="1">
    <source>
        <dbReference type="ARBA" id="ARBA00009126"/>
    </source>
</evidence>
<evidence type="ECO:0000256" key="2">
    <source>
        <dbReference type="ARBA" id="ARBA00022553"/>
    </source>
</evidence>
<feature type="region of interest" description="Disordered" evidence="3">
    <location>
        <begin position="195"/>
        <end position="227"/>
    </location>
</feature>
<dbReference type="Ensembl" id="ENSATET00000025213.3">
    <property type="protein sequence ID" value="ENSATEP00000024814.1"/>
    <property type="gene ID" value="ENSATEG00000017228.3"/>
</dbReference>
<evidence type="ECO:0008006" key="6">
    <source>
        <dbReference type="Google" id="ProtNLM"/>
    </source>
</evidence>
<dbReference type="PANTHER" id="PTHR15941">
    <property type="entry name" value="MYOZENIN"/>
    <property type="match status" value="1"/>
</dbReference>
<comment type="similarity">
    <text evidence="1">Belongs to the myozenin family.</text>
</comment>
<dbReference type="OrthoDB" id="9895914at2759"/>
<keyword evidence="5" id="KW-1185">Reference proteome</keyword>
<evidence type="ECO:0000313" key="5">
    <source>
        <dbReference type="Proteomes" id="UP000265040"/>
    </source>
</evidence>
<accession>A0A3Q1J0E0</accession>
<dbReference type="GO" id="GO:0015629">
    <property type="term" value="C:actin cytoskeleton"/>
    <property type="evidence" value="ECO:0007669"/>
    <property type="project" value="TreeGrafter"/>
</dbReference>
<reference evidence="4" key="1">
    <citation type="submission" date="2021-04" db="EMBL/GenBank/DDBJ databases">
        <authorList>
            <consortium name="Wellcome Sanger Institute Data Sharing"/>
        </authorList>
    </citation>
    <scope>NUCLEOTIDE SEQUENCE [LARGE SCALE GENOMIC DNA]</scope>
</reference>
<reference evidence="4" key="3">
    <citation type="submission" date="2025-09" db="UniProtKB">
        <authorList>
            <consortium name="Ensembl"/>
        </authorList>
    </citation>
    <scope>IDENTIFICATION</scope>
</reference>
<evidence type="ECO:0000256" key="3">
    <source>
        <dbReference type="SAM" id="MobiDB-lite"/>
    </source>
</evidence>
<dbReference type="OMA" id="ICREIQG"/>
<feature type="region of interest" description="Disordered" evidence="3">
    <location>
        <begin position="96"/>
        <end position="137"/>
    </location>
</feature>
<dbReference type="GO" id="GO:0051373">
    <property type="term" value="F:FATZ binding"/>
    <property type="evidence" value="ECO:0007669"/>
    <property type="project" value="TreeGrafter"/>
</dbReference>
<protein>
    <recommendedName>
        <fullName evidence="6">Myozenin 2a</fullName>
    </recommendedName>
</protein>
<evidence type="ECO:0000313" key="4">
    <source>
        <dbReference type="Ensembl" id="ENSATEP00000024814.1"/>
    </source>
</evidence>
<dbReference type="InParanoid" id="A0A3Q1J0E0"/>
<dbReference type="RefSeq" id="XP_026208497.1">
    <property type="nucleotide sequence ID" value="XM_026352712.1"/>
</dbReference>
<name>A0A3Q1J0E0_ANATE</name>
<dbReference type="GO" id="GO:0031433">
    <property type="term" value="F:telethonin binding"/>
    <property type="evidence" value="ECO:0007669"/>
    <property type="project" value="TreeGrafter"/>
</dbReference>
<dbReference type="GeneTree" id="ENSGT00950000183027"/>
<dbReference type="PANTHER" id="PTHR15941:SF9">
    <property type="entry name" value="MYOZENIN-2"/>
    <property type="match status" value="1"/>
</dbReference>
<feature type="region of interest" description="Disordered" evidence="3">
    <location>
        <begin position="241"/>
        <end position="262"/>
    </location>
</feature>
<dbReference type="Proteomes" id="UP000265040">
    <property type="component" value="Chromosome 18"/>
</dbReference>
<dbReference type="InterPro" id="IPR008438">
    <property type="entry name" value="MYOZ"/>
</dbReference>
<dbReference type="GO" id="GO:0003779">
    <property type="term" value="F:actin binding"/>
    <property type="evidence" value="ECO:0007669"/>
    <property type="project" value="TreeGrafter"/>
</dbReference>
<dbReference type="AlphaFoldDB" id="A0A3Q1J0E0"/>
<dbReference type="GO" id="GO:0030018">
    <property type="term" value="C:Z disc"/>
    <property type="evidence" value="ECO:0007669"/>
    <property type="project" value="InterPro"/>
</dbReference>
<organism evidence="4 5">
    <name type="scientific">Anabas testudineus</name>
    <name type="common">Climbing perch</name>
    <name type="synonym">Anthias testudineus</name>
    <dbReference type="NCBI Taxonomy" id="64144"/>
    <lineage>
        <taxon>Eukaryota</taxon>
        <taxon>Metazoa</taxon>
        <taxon>Chordata</taxon>
        <taxon>Craniata</taxon>
        <taxon>Vertebrata</taxon>
        <taxon>Euteleostomi</taxon>
        <taxon>Actinopterygii</taxon>
        <taxon>Neopterygii</taxon>
        <taxon>Teleostei</taxon>
        <taxon>Neoteleostei</taxon>
        <taxon>Acanthomorphata</taxon>
        <taxon>Anabantaria</taxon>
        <taxon>Anabantiformes</taxon>
        <taxon>Anabantoidei</taxon>
        <taxon>Anabantidae</taxon>
        <taxon>Anabas</taxon>
    </lineage>
</organism>